<reference evidence="9" key="1">
    <citation type="submission" date="2017-02" db="EMBL/GenBank/DDBJ databases">
        <authorList>
            <person name="Varghese N."/>
            <person name="Submissions S."/>
        </authorList>
    </citation>
    <scope>NUCLEOTIDE SEQUENCE [LARGE SCALE GENOMIC DNA]</scope>
    <source>
        <strain evidence="9">UM2</strain>
    </source>
</reference>
<name>A0A1T5G7L6_9SPHN</name>
<organism evidence="8 9">
    <name type="scientific">Rhizorhabdus histidinilytica</name>
    <dbReference type="NCBI Taxonomy" id="439228"/>
    <lineage>
        <taxon>Bacteria</taxon>
        <taxon>Pseudomonadati</taxon>
        <taxon>Pseudomonadota</taxon>
        <taxon>Alphaproteobacteria</taxon>
        <taxon>Sphingomonadales</taxon>
        <taxon>Sphingomonadaceae</taxon>
        <taxon>Rhizorhabdus</taxon>
    </lineage>
</organism>
<dbReference type="PANTHER" id="PTHR35603">
    <property type="match status" value="1"/>
</dbReference>
<comment type="subcellular location">
    <subcellularLocation>
        <location evidence="1">Cell outer membrane</location>
        <topology evidence="1">Lipid-anchor</topology>
    </subcellularLocation>
</comment>
<keyword evidence="5" id="KW-0449">Lipoprotein</keyword>
<accession>A0A1T5G7L6</accession>
<keyword evidence="4" id="KW-0472">Membrane</keyword>
<proteinExistence type="inferred from homology"/>
<dbReference type="InterPro" id="IPR051407">
    <property type="entry name" value="Bact_OM_lipoprot/Surf_antigen"/>
</dbReference>
<dbReference type="PANTHER" id="PTHR35603:SF2">
    <property type="entry name" value="OUTER MEMBRANE LIPOPROTEIN"/>
    <property type="match status" value="1"/>
</dbReference>
<dbReference type="STRING" id="439228.SAMN06295920_11283"/>
<dbReference type="OrthoDB" id="7585895at2"/>
<keyword evidence="6" id="KW-0732">Signal</keyword>
<dbReference type="AlphaFoldDB" id="A0A1T5G7L6"/>
<dbReference type="EMBL" id="FUYM01000012">
    <property type="protein sequence ID" value="SKC04372.1"/>
    <property type="molecule type" value="Genomic_DNA"/>
</dbReference>
<dbReference type="InterPro" id="IPR008816">
    <property type="entry name" value="Gly_zipper_2TM_dom"/>
</dbReference>
<dbReference type="RefSeq" id="WP_079650298.1">
    <property type="nucleotide sequence ID" value="NZ_FUYM01000012.1"/>
</dbReference>
<comment type="similarity">
    <text evidence="2">Belongs to the rickettsiale 17 kDa surface antigen family.</text>
</comment>
<protein>
    <recommendedName>
        <fullName evidence="3">17 kDa surface antigen</fullName>
    </recommendedName>
</protein>
<keyword evidence="9" id="KW-1185">Reference proteome</keyword>
<dbReference type="GO" id="GO:0009279">
    <property type="term" value="C:cell outer membrane"/>
    <property type="evidence" value="ECO:0007669"/>
    <property type="project" value="UniProtKB-SubCell"/>
</dbReference>
<evidence type="ECO:0000259" key="7">
    <source>
        <dbReference type="Pfam" id="PF05433"/>
    </source>
</evidence>
<evidence type="ECO:0000256" key="1">
    <source>
        <dbReference type="ARBA" id="ARBA00004459"/>
    </source>
</evidence>
<sequence>MRKFILAAALIASAVPTVAMADPPPWAPAHGRRDHDWRESRRYDWNRPDPRHGDRYYADRYYRDGRYYRERRLTRNDRIYRGNDGRYYCRRSDGTTGLIIGAVGGGLLGNALDNGRSSTLGTILGAGAGALLGRSIDRGEVKCR</sequence>
<feature type="domain" description="Glycine zipper 2TM" evidence="7">
    <location>
        <begin position="97"/>
        <end position="136"/>
    </location>
</feature>
<feature type="chain" id="PRO_5013387020" description="17 kDa surface antigen" evidence="6">
    <location>
        <begin position="22"/>
        <end position="144"/>
    </location>
</feature>
<evidence type="ECO:0000256" key="6">
    <source>
        <dbReference type="SAM" id="SignalP"/>
    </source>
</evidence>
<evidence type="ECO:0000256" key="5">
    <source>
        <dbReference type="ARBA" id="ARBA00023288"/>
    </source>
</evidence>
<evidence type="ECO:0000313" key="9">
    <source>
        <dbReference type="Proteomes" id="UP000189818"/>
    </source>
</evidence>
<evidence type="ECO:0000313" key="8">
    <source>
        <dbReference type="EMBL" id="SKC04372.1"/>
    </source>
</evidence>
<gene>
    <name evidence="8" type="ORF">SAMN06295920_11283</name>
</gene>
<dbReference type="Proteomes" id="UP000189818">
    <property type="component" value="Unassembled WGS sequence"/>
</dbReference>
<dbReference type="Pfam" id="PF05433">
    <property type="entry name" value="Rick_17kDa_Anti"/>
    <property type="match status" value="1"/>
</dbReference>
<evidence type="ECO:0000256" key="3">
    <source>
        <dbReference type="ARBA" id="ARBA00015281"/>
    </source>
</evidence>
<evidence type="ECO:0000256" key="4">
    <source>
        <dbReference type="ARBA" id="ARBA00023136"/>
    </source>
</evidence>
<feature type="signal peptide" evidence="6">
    <location>
        <begin position="1"/>
        <end position="21"/>
    </location>
</feature>
<evidence type="ECO:0000256" key="2">
    <source>
        <dbReference type="ARBA" id="ARBA00008681"/>
    </source>
</evidence>